<dbReference type="InterPro" id="IPR036397">
    <property type="entry name" value="RNaseH_sf"/>
</dbReference>
<sequence>MCNMGLASRLRVKKYQSFKGVYGKVFPNILDRDFKANAPNQKWVTDVTEFKVKGSRLYLSPVLDLFNSEIISWKMATRPGDLVKNMLIDAFQKLSPVDKPILHSDQGWQYQMASYQNTLKAKGITQSMSRKGNCLDNAVIENFFGLLKTECWYHEEYESIDELKVAIDEYIHYYNNERIKTKLNGLSPVQYRAQTKSTAN</sequence>
<dbReference type="InterPro" id="IPR001584">
    <property type="entry name" value="Integrase_cat-core"/>
</dbReference>
<dbReference type="NCBIfam" id="NF033516">
    <property type="entry name" value="transpos_IS3"/>
    <property type="match status" value="1"/>
</dbReference>
<dbReference type="InterPro" id="IPR048020">
    <property type="entry name" value="Transpos_IS3"/>
</dbReference>
<dbReference type="Proteomes" id="UP000295055">
    <property type="component" value="Unassembled WGS sequence"/>
</dbReference>
<evidence type="ECO:0000259" key="1">
    <source>
        <dbReference type="PROSITE" id="PS50994"/>
    </source>
</evidence>
<dbReference type="InterPro" id="IPR012337">
    <property type="entry name" value="RNaseH-like_sf"/>
</dbReference>
<name>A0A4R3NFX7_9GAMM</name>
<protein>
    <submittedName>
        <fullName evidence="2">Putative transposase</fullName>
    </submittedName>
</protein>
<dbReference type="Gene3D" id="3.30.420.10">
    <property type="entry name" value="Ribonuclease H-like superfamily/Ribonuclease H"/>
    <property type="match status" value="1"/>
</dbReference>
<dbReference type="EMBL" id="SMAS01000014">
    <property type="protein sequence ID" value="TCT28910.1"/>
    <property type="molecule type" value="Genomic_DNA"/>
</dbReference>
<gene>
    <name evidence="2" type="ORF">EC835_11441</name>
</gene>
<comment type="caution">
    <text evidence="2">The sequence shown here is derived from an EMBL/GenBank/DDBJ whole genome shotgun (WGS) entry which is preliminary data.</text>
</comment>
<evidence type="ECO:0000313" key="3">
    <source>
        <dbReference type="Proteomes" id="UP000295055"/>
    </source>
</evidence>
<dbReference type="GO" id="GO:0003676">
    <property type="term" value="F:nucleic acid binding"/>
    <property type="evidence" value="ECO:0007669"/>
    <property type="project" value="InterPro"/>
</dbReference>
<dbReference type="Pfam" id="PF00665">
    <property type="entry name" value="rve"/>
    <property type="match status" value="1"/>
</dbReference>
<dbReference type="Pfam" id="PF13333">
    <property type="entry name" value="rve_2"/>
    <property type="match status" value="1"/>
</dbReference>
<dbReference type="GO" id="GO:0015074">
    <property type="term" value="P:DNA integration"/>
    <property type="evidence" value="ECO:0007669"/>
    <property type="project" value="InterPro"/>
</dbReference>
<evidence type="ECO:0000313" key="2">
    <source>
        <dbReference type="EMBL" id="TCT28910.1"/>
    </source>
</evidence>
<accession>A0A4R3NFX7</accession>
<feature type="domain" description="Integrase catalytic" evidence="1">
    <location>
        <begin position="35"/>
        <end position="196"/>
    </location>
</feature>
<organism evidence="2 3">
    <name type="scientific">Providencia alcalifaciens</name>
    <dbReference type="NCBI Taxonomy" id="126385"/>
    <lineage>
        <taxon>Bacteria</taxon>
        <taxon>Pseudomonadati</taxon>
        <taxon>Pseudomonadota</taxon>
        <taxon>Gammaproteobacteria</taxon>
        <taxon>Enterobacterales</taxon>
        <taxon>Morganellaceae</taxon>
        <taxon>Providencia</taxon>
    </lineage>
</organism>
<dbReference type="PANTHER" id="PTHR46889:SF4">
    <property type="entry name" value="TRANSPOSASE INSO FOR INSERTION SEQUENCE ELEMENT IS911B-RELATED"/>
    <property type="match status" value="1"/>
</dbReference>
<dbReference type="PANTHER" id="PTHR46889">
    <property type="entry name" value="TRANSPOSASE INSF FOR INSERTION SEQUENCE IS3B-RELATED"/>
    <property type="match status" value="1"/>
</dbReference>
<dbReference type="InterPro" id="IPR050900">
    <property type="entry name" value="Transposase_IS3/IS150/IS904"/>
</dbReference>
<dbReference type="PROSITE" id="PS50994">
    <property type="entry name" value="INTEGRASE"/>
    <property type="match status" value="1"/>
</dbReference>
<dbReference type="AlphaFoldDB" id="A0A4R3NFX7"/>
<reference evidence="2 3" key="1">
    <citation type="submission" date="2019-03" db="EMBL/GenBank/DDBJ databases">
        <title>Genomic analyses of the natural microbiome of Caenorhabditis elegans.</title>
        <authorList>
            <person name="Samuel B."/>
        </authorList>
    </citation>
    <scope>NUCLEOTIDE SEQUENCE [LARGE SCALE GENOMIC DNA]</scope>
    <source>
        <strain evidence="2 3">JUb102</strain>
    </source>
</reference>
<proteinExistence type="predicted"/>
<dbReference type="SUPFAM" id="SSF53098">
    <property type="entry name" value="Ribonuclease H-like"/>
    <property type="match status" value="1"/>
</dbReference>